<keyword evidence="7 13" id="KW-0378">Hydrolase</keyword>
<dbReference type="NCBIfam" id="NF002581">
    <property type="entry name" value="PRK02234.1-2"/>
    <property type="match status" value="1"/>
</dbReference>
<dbReference type="PIRSF" id="PIRSF037785">
    <property type="entry name" value="RecU"/>
    <property type="match status" value="1"/>
</dbReference>
<feature type="binding site" evidence="13">
    <location>
        <position position="102"/>
    </location>
    <ligand>
        <name>Mg(2+)</name>
        <dbReference type="ChEBI" id="CHEBI:18420"/>
    </ligand>
</feature>
<evidence type="ECO:0000256" key="5">
    <source>
        <dbReference type="ARBA" id="ARBA00022759"/>
    </source>
</evidence>
<keyword evidence="9 13" id="KW-0233">DNA recombination</keyword>
<comment type="caution">
    <text evidence="16">The sequence shown here is derived from an EMBL/GenBank/DDBJ whole genome shotgun (WGS) entry which is preliminary data.</text>
</comment>
<keyword evidence="3 13" id="KW-0540">Nuclease</keyword>
<reference evidence="17" key="1">
    <citation type="journal article" date="2019" name="Int. J. Syst. Evol. Microbiol.">
        <title>The Global Catalogue of Microorganisms (GCM) 10K type strain sequencing project: providing services to taxonomists for standard genome sequencing and annotation.</title>
        <authorList>
            <consortium name="The Broad Institute Genomics Platform"/>
            <consortium name="The Broad Institute Genome Sequencing Center for Infectious Disease"/>
            <person name="Wu L."/>
            <person name="Ma J."/>
        </authorList>
    </citation>
    <scope>NUCLEOTIDE SEQUENCE [LARGE SCALE GENOMIC DNA]</scope>
    <source>
        <strain evidence="17">TISTR 1571</strain>
    </source>
</reference>
<evidence type="ECO:0000256" key="3">
    <source>
        <dbReference type="ARBA" id="ARBA00022722"/>
    </source>
</evidence>
<dbReference type="EMBL" id="JBHUMZ010000053">
    <property type="protein sequence ID" value="MFD2640378.1"/>
    <property type="molecule type" value="Genomic_DNA"/>
</dbReference>
<keyword evidence="4 13" id="KW-0479">Metal-binding</keyword>
<dbReference type="SUPFAM" id="SSF52980">
    <property type="entry name" value="Restriction endonuclease-like"/>
    <property type="match status" value="1"/>
</dbReference>
<dbReference type="EC" id="3.1.21.10" evidence="13 14"/>
<evidence type="ECO:0000256" key="10">
    <source>
        <dbReference type="ARBA" id="ARBA00023204"/>
    </source>
</evidence>
<evidence type="ECO:0000256" key="11">
    <source>
        <dbReference type="ARBA" id="ARBA00023447"/>
    </source>
</evidence>
<keyword evidence="6 13" id="KW-0227">DNA damage</keyword>
<dbReference type="NCBIfam" id="NF002584">
    <property type="entry name" value="PRK02234.1-5"/>
    <property type="match status" value="1"/>
</dbReference>
<dbReference type="HAMAP" id="MF_00130">
    <property type="entry name" value="RecU"/>
    <property type="match status" value="1"/>
</dbReference>
<evidence type="ECO:0000256" key="1">
    <source>
        <dbReference type="ARBA" id="ARBA00004496"/>
    </source>
</evidence>
<dbReference type="InterPro" id="IPR004612">
    <property type="entry name" value="Resolv_RecU"/>
</dbReference>
<dbReference type="Pfam" id="PF03838">
    <property type="entry name" value="RecU"/>
    <property type="match status" value="1"/>
</dbReference>
<evidence type="ECO:0000256" key="14">
    <source>
        <dbReference type="NCBIfam" id="TIGR00648"/>
    </source>
</evidence>
<organism evidence="16 17">
    <name type="scientific">Piscibacillus salipiscarius</name>
    <dbReference type="NCBI Taxonomy" id="299480"/>
    <lineage>
        <taxon>Bacteria</taxon>
        <taxon>Bacillati</taxon>
        <taxon>Bacillota</taxon>
        <taxon>Bacilli</taxon>
        <taxon>Bacillales</taxon>
        <taxon>Bacillaceae</taxon>
        <taxon>Piscibacillus</taxon>
    </lineage>
</organism>
<keyword evidence="17" id="KW-1185">Reference proteome</keyword>
<proteinExistence type="inferred from homology"/>
<dbReference type="Proteomes" id="UP001597452">
    <property type="component" value="Unassembled WGS sequence"/>
</dbReference>
<comment type="catalytic activity">
    <reaction evidence="13">
        <text>Endonucleolytic cleavage at a junction such as a reciprocal single-stranded crossover between two homologous DNA duplexes (Holliday junction).</text>
        <dbReference type="EC" id="3.1.21.10"/>
    </reaction>
</comment>
<gene>
    <name evidence="13 16" type="primary">recU</name>
    <name evidence="16" type="ORF">ACFSW4_16020</name>
</gene>
<comment type="subcellular location">
    <subcellularLocation>
        <location evidence="1 13">Cytoplasm</location>
    </subcellularLocation>
</comment>
<protein>
    <recommendedName>
        <fullName evidence="12 13">Holliday junction resolvase RecU</fullName>
        <ecNumber evidence="13 14">3.1.21.10</ecNumber>
    </recommendedName>
    <alternativeName>
        <fullName evidence="13">Recombination protein U homolog</fullName>
    </alternativeName>
</protein>
<feature type="site" description="Transition state stabilizer" evidence="13">
    <location>
        <position position="104"/>
    </location>
</feature>
<feature type="binding site" evidence="13">
    <location>
        <position position="87"/>
    </location>
    <ligand>
        <name>Mg(2+)</name>
        <dbReference type="ChEBI" id="CHEBI:18420"/>
    </ligand>
</feature>
<accession>A0ABW5QEN7</accession>
<feature type="binding site" evidence="13">
    <location>
        <position position="89"/>
    </location>
    <ligand>
        <name>Mg(2+)</name>
        <dbReference type="ChEBI" id="CHEBI:18420"/>
    </ligand>
</feature>
<evidence type="ECO:0000256" key="4">
    <source>
        <dbReference type="ARBA" id="ARBA00022723"/>
    </source>
</evidence>
<dbReference type="Gene3D" id="3.40.1350.10">
    <property type="match status" value="1"/>
</dbReference>
<dbReference type="InterPro" id="IPR011856">
    <property type="entry name" value="tRNA_endonuc-like_dom_sf"/>
</dbReference>
<keyword evidence="10 13" id="KW-0234">DNA repair</keyword>
<evidence type="ECO:0000256" key="9">
    <source>
        <dbReference type="ARBA" id="ARBA00023172"/>
    </source>
</evidence>
<comment type="similarity">
    <text evidence="11 13">Belongs to the RecU family.</text>
</comment>
<evidence type="ECO:0000256" key="13">
    <source>
        <dbReference type="HAMAP-Rule" id="MF_00130"/>
    </source>
</evidence>
<comment type="cofactor">
    <cofactor evidence="13">
        <name>Mg(2+)</name>
        <dbReference type="ChEBI" id="CHEBI:18420"/>
    </cofactor>
    <text evidence="13">Binds 1 Mg(2+) ion per subunit.</text>
</comment>
<feature type="compositionally biased region" description="Polar residues" evidence="15">
    <location>
        <begin position="12"/>
        <end position="30"/>
    </location>
</feature>
<sequence length="211" mass="24933">MKYPKGSRQNKHNSQTNYTNYSQLGGTQFGNRGMTLEKELNETNKFYLETDQAVIHKKPTPIQVVQVDYPKRSAAVIKEAYYQQPSTTDYNGIYNGRYIDFEAKQTKNKTSLPFSNIHQHQVDHMRKIDDHGGICFFIIRFKLLNETFLLPIRPFIKVWDQQFEGNRKSLPYHYIKENGYLIPFTLQKKVDYLTVVDRVYFNGGDHNERRH</sequence>
<evidence type="ECO:0000313" key="17">
    <source>
        <dbReference type="Proteomes" id="UP001597452"/>
    </source>
</evidence>
<dbReference type="RefSeq" id="WP_377330531.1">
    <property type="nucleotide sequence ID" value="NZ_JBHUMZ010000053.1"/>
</dbReference>
<evidence type="ECO:0000313" key="16">
    <source>
        <dbReference type="EMBL" id="MFD2640378.1"/>
    </source>
</evidence>
<dbReference type="NCBIfam" id="TIGR00648">
    <property type="entry name" value="recU"/>
    <property type="match status" value="1"/>
</dbReference>
<keyword evidence="8 13" id="KW-0460">Magnesium</keyword>
<evidence type="ECO:0000256" key="2">
    <source>
        <dbReference type="ARBA" id="ARBA00022490"/>
    </source>
</evidence>
<feature type="region of interest" description="Disordered" evidence="15">
    <location>
        <begin position="1"/>
        <end position="30"/>
    </location>
</feature>
<dbReference type="InterPro" id="IPR011335">
    <property type="entry name" value="Restrct_endonuc-II-like"/>
</dbReference>
<comment type="function">
    <text evidence="13">Endonuclease that resolves Holliday junction intermediates in genetic recombination. Cleaves mobile four-strand junctions by introducing symmetrical nicks in paired strands. Promotes annealing of linear ssDNA with homologous dsDNA. Required for DNA repair, homologous recombination and chromosome segregation.</text>
</comment>
<keyword evidence="2 13" id="KW-0963">Cytoplasm</keyword>
<evidence type="ECO:0000256" key="15">
    <source>
        <dbReference type="SAM" id="MobiDB-lite"/>
    </source>
</evidence>
<evidence type="ECO:0000256" key="12">
    <source>
        <dbReference type="ARBA" id="ARBA00029523"/>
    </source>
</evidence>
<evidence type="ECO:0000256" key="6">
    <source>
        <dbReference type="ARBA" id="ARBA00022763"/>
    </source>
</evidence>
<dbReference type="CDD" id="cd22354">
    <property type="entry name" value="RecU-like"/>
    <property type="match status" value="1"/>
</dbReference>
<name>A0ABW5QEN7_9BACI</name>
<keyword evidence="5 13" id="KW-0255">Endonuclease</keyword>
<evidence type="ECO:0000256" key="8">
    <source>
        <dbReference type="ARBA" id="ARBA00022842"/>
    </source>
</evidence>
<evidence type="ECO:0000256" key="7">
    <source>
        <dbReference type="ARBA" id="ARBA00022801"/>
    </source>
</evidence>
<feature type="binding site" evidence="13">
    <location>
        <position position="121"/>
    </location>
    <ligand>
        <name>Mg(2+)</name>
        <dbReference type="ChEBI" id="CHEBI:18420"/>
    </ligand>
</feature>